<dbReference type="InterPro" id="IPR027417">
    <property type="entry name" value="P-loop_NTPase"/>
</dbReference>
<evidence type="ECO:0000256" key="1">
    <source>
        <dbReference type="ARBA" id="ARBA00022741"/>
    </source>
</evidence>
<dbReference type="SUPFAM" id="SSF52540">
    <property type="entry name" value="P-loop containing nucleoside triphosphate hydrolases"/>
    <property type="match status" value="1"/>
</dbReference>
<proteinExistence type="predicted"/>
<dbReference type="InterPro" id="IPR003439">
    <property type="entry name" value="ABC_transporter-like_ATP-bd"/>
</dbReference>
<dbReference type="PROSITE" id="PS50893">
    <property type="entry name" value="ABC_TRANSPORTER_2"/>
    <property type="match status" value="1"/>
</dbReference>
<keyword evidence="5" id="KW-1185">Reference proteome</keyword>
<reference evidence="5" key="1">
    <citation type="journal article" date="2019" name="Int. J. Syst. Evol. Microbiol.">
        <title>The Global Catalogue of Microorganisms (GCM) 10K type strain sequencing project: providing services to taxonomists for standard genome sequencing and annotation.</title>
        <authorList>
            <consortium name="The Broad Institute Genomics Platform"/>
            <consortium name="The Broad Institute Genome Sequencing Center for Infectious Disease"/>
            <person name="Wu L."/>
            <person name="Ma J."/>
        </authorList>
    </citation>
    <scope>NUCLEOTIDE SEQUENCE [LARGE SCALE GENOMIC DNA]</scope>
    <source>
        <strain evidence="5">CCUG 58938</strain>
    </source>
</reference>
<dbReference type="PANTHER" id="PTHR43038:SF8">
    <property type="entry name" value="ABC-TYPE MULTIDRUG TRANSPORT SYSTEM, ATPASE COMPONENT"/>
    <property type="match status" value="1"/>
</dbReference>
<name>A0ABW3K896_9BACT</name>
<dbReference type="Pfam" id="PF00005">
    <property type="entry name" value="ABC_tran"/>
    <property type="match status" value="1"/>
</dbReference>
<evidence type="ECO:0000259" key="3">
    <source>
        <dbReference type="PROSITE" id="PS50893"/>
    </source>
</evidence>
<dbReference type="Gene3D" id="3.40.50.300">
    <property type="entry name" value="P-loop containing nucleotide triphosphate hydrolases"/>
    <property type="match status" value="1"/>
</dbReference>
<evidence type="ECO:0000313" key="5">
    <source>
        <dbReference type="Proteomes" id="UP001597112"/>
    </source>
</evidence>
<dbReference type="CDD" id="cd03230">
    <property type="entry name" value="ABC_DR_subfamily_A"/>
    <property type="match status" value="1"/>
</dbReference>
<feature type="domain" description="ABC transporter" evidence="3">
    <location>
        <begin position="10"/>
        <end position="239"/>
    </location>
</feature>
<sequence>MSTRITPPAIVADNLTKVYGAEKTTAVNAVSFMVERGELFGLIGPDGAGKTSIFRMLTTLLLPDGGNALVDGRDIVKDYQQIRHTVGYMPGKFSLYPDLTIAENLNFFVTVFNTTIEENYHLIKDIYVQLERFKDRRAGKLSGGMKQKLALCCALIHKPTVLFLDEPTTGVDPVSRKEFWEMLKRLKEQNITILVSTPYMDEATLCDRIALMQQGSILAIDTPDAIIKSYPDILYAIRAEKMPALLKVLGTNNTVATSYAFGEYAHATFKEHVHQEQDIVSMLQYAGMDNIEVKRIQPTIEDCFIKLLHA</sequence>
<dbReference type="PROSITE" id="PS00211">
    <property type="entry name" value="ABC_TRANSPORTER_1"/>
    <property type="match status" value="1"/>
</dbReference>
<keyword evidence="1" id="KW-0547">Nucleotide-binding</keyword>
<dbReference type="Proteomes" id="UP001597112">
    <property type="component" value="Unassembled WGS sequence"/>
</dbReference>
<dbReference type="EMBL" id="JBHTKA010000007">
    <property type="protein sequence ID" value="MFD1001416.1"/>
    <property type="molecule type" value="Genomic_DNA"/>
</dbReference>
<keyword evidence="2 4" id="KW-0067">ATP-binding</keyword>
<dbReference type="InterPro" id="IPR017871">
    <property type="entry name" value="ABC_transporter-like_CS"/>
</dbReference>
<gene>
    <name evidence="4" type="ORF">ACFQ21_18960</name>
</gene>
<dbReference type="PANTHER" id="PTHR43038">
    <property type="entry name" value="ATP-BINDING CASSETTE, SUB-FAMILY H, MEMBER 1"/>
    <property type="match status" value="1"/>
</dbReference>
<dbReference type="RefSeq" id="WP_377581164.1">
    <property type="nucleotide sequence ID" value="NZ_JBHTKA010000007.1"/>
</dbReference>
<accession>A0ABW3K896</accession>
<comment type="caution">
    <text evidence="4">The sequence shown here is derived from an EMBL/GenBank/DDBJ whole genome shotgun (WGS) entry which is preliminary data.</text>
</comment>
<evidence type="ECO:0000313" key="4">
    <source>
        <dbReference type="EMBL" id="MFD1001416.1"/>
    </source>
</evidence>
<dbReference type="GO" id="GO:0005524">
    <property type="term" value="F:ATP binding"/>
    <property type="evidence" value="ECO:0007669"/>
    <property type="project" value="UniProtKB-KW"/>
</dbReference>
<dbReference type="InterPro" id="IPR003593">
    <property type="entry name" value="AAA+_ATPase"/>
</dbReference>
<evidence type="ECO:0000256" key="2">
    <source>
        <dbReference type="ARBA" id="ARBA00022840"/>
    </source>
</evidence>
<dbReference type="SMART" id="SM00382">
    <property type="entry name" value="AAA"/>
    <property type="match status" value="1"/>
</dbReference>
<organism evidence="4 5">
    <name type="scientific">Ohtaekwangia kribbensis</name>
    <dbReference type="NCBI Taxonomy" id="688913"/>
    <lineage>
        <taxon>Bacteria</taxon>
        <taxon>Pseudomonadati</taxon>
        <taxon>Bacteroidota</taxon>
        <taxon>Cytophagia</taxon>
        <taxon>Cytophagales</taxon>
        <taxon>Fulvivirgaceae</taxon>
        <taxon>Ohtaekwangia</taxon>
    </lineage>
</organism>
<protein>
    <submittedName>
        <fullName evidence="4">ABC transporter ATP-binding protein</fullName>
    </submittedName>
</protein>